<proteinExistence type="predicted"/>
<feature type="domain" description="Alpha/beta hydrolase fold-3" evidence="1">
    <location>
        <begin position="47"/>
        <end position="167"/>
    </location>
</feature>
<dbReference type="SUPFAM" id="SSF53474">
    <property type="entry name" value="alpha/beta-Hydrolases"/>
    <property type="match status" value="1"/>
</dbReference>
<dbReference type="GO" id="GO:0016787">
    <property type="term" value="F:hydrolase activity"/>
    <property type="evidence" value="ECO:0007669"/>
    <property type="project" value="UniProtKB-KW"/>
</dbReference>
<accession>A0AAE0I5S7</accession>
<dbReference type="AlphaFoldDB" id="A0AAE0I5S7"/>
<dbReference type="InterPro" id="IPR013094">
    <property type="entry name" value="AB_hydrolase_3"/>
</dbReference>
<name>A0AAE0I5S7_9PEZI</name>
<gene>
    <name evidence="2" type="ORF">B0H66DRAFT_477052</name>
</gene>
<dbReference type="EMBL" id="JAUEDM010000004">
    <property type="protein sequence ID" value="KAK3318885.1"/>
    <property type="molecule type" value="Genomic_DNA"/>
</dbReference>
<sequence length="326" mass="35713">MAAVELLATFERFDPVYKTVDSTPIGVAVLVPKTLASSGTPTTCPLMVHFHGGCLIIGTNPEPHFIGKWVLRFAEVTNAIIVSPAYRLIPEATGGDVMDDISDFWDFVSSSLPSVITQKYPHLEIDLSRTAAFGESAGGFLSLQSAFLFQSKANIKAVVAPYPAMYPDIACYNPRQLPEGVQTAQDDAITAYIQENARQGKVRLSTPFPELLELLVVNYLATGRHREMLGEDQRLRLEYGLQTAVEGGKGVPPIWILQSTEDRVIPKESTDELVQRISKALPDTPLKYSVQTGGDHGFDAPMGLDEPFIAEGIEFVKKYWPGVGEQ</sequence>
<dbReference type="PANTHER" id="PTHR23024:SF24">
    <property type="entry name" value="ALPHA_BETA HYDROLASE FOLD-3 DOMAIN-CONTAINING PROTEIN"/>
    <property type="match status" value="1"/>
</dbReference>
<keyword evidence="2" id="KW-0378">Hydrolase</keyword>
<evidence type="ECO:0000313" key="3">
    <source>
        <dbReference type="Proteomes" id="UP001283341"/>
    </source>
</evidence>
<reference evidence="2" key="1">
    <citation type="journal article" date="2023" name="Mol. Phylogenet. Evol.">
        <title>Genome-scale phylogeny and comparative genomics of the fungal order Sordariales.</title>
        <authorList>
            <person name="Hensen N."/>
            <person name="Bonometti L."/>
            <person name="Westerberg I."/>
            <person name="Brannstrom I.O."/>
            <person name="Guillou S."/>
            <person name="Cros-Aarteil S."/>
            <person name="Calhoun S."/>
            <person name="Haridas S."/>
            <person name="Kuo A."/>
            <person name="Mondo S."/>
            <person name="Pangilinan J."/>
            <person name="Riley R."/>
            <person name="LaButti K."/>
            <person name="Andreopoulos B."/>
            <person name="Lipzen A."/>
            <person name="Chen C."/>
            <person name="Yan M."/>
            <person name="Daum C."/>
            <person name="Ng V."/>
            <person name="Clum A."/>
            <person name="Steindorff A."/>
            <person name="Ohm R.A."/>
            <person name="Martin F."/>
            <person name="Silar P."/>
            <person name="Natvig D.O."/>
            <person name="Lalanne C."/>
            <person name="Gautier V."/>
            <person name="Ament-Velasquez S.L."/>
            <person name="Kruys A."/>
            <person name="Hutchinson M.I."/>
            <person name="Powell A.J."/>
            <person name="Barry K."/>
            <person name="Miller A.N."/>
            <person name="Grigoriev I.V."/>
            <person name="Debuchy R."/>
            <person name="Gladieux P."/>
            <person name="Hiltunen Thoren M."/>
            <person name="Johannesson H."/>
        </authorList>
    </citation>
    <scope>NUCLEOTIDE SEQUENCE</scope>
    <source>
        <strain evidence="2">CBS 118394</strain>
    </source>
</reference>
<evidence type="ECO:0000259" key="1">
    <source>
        <dbReference type="Pfam" id="PF07859"/>
    </source>
</evidence>
<protein>
    <submittedName>
        <fullName evidence="2">Alpha/Beta hydrolase protein</fullName>
    </submittedName>
</protein>
<organism evidence="2 3">
    <name type="scientific">Apodospora peruviana</name>
    <dbReference type="NCBI Taxonomy" id="516989"/>
    <lineage>
        <taxon>Eukaryota</taxon>
        <taxon>Fungi</taxon>
        <taxon>Dikarya</taxon>
        <taxon>Ascomycota</taxon>
        <taxon>Pezizomycotina</taxon>
        <taxon>Sordariomycetes</taxon>
        <taxon>Sordariomycetidae</taxon>
        <taxon>Sordariales</taxon>
        <taxon>Lasiosphaeriaceae</taxon>
        <taxon>Apodospora</taxon>
    </lineage>
</organism>
<dbReference type="InterPro" id="IPR050466">
    <property type="entry name" value="Carboxylest/Gibb_receptor"/>
</dbReference>
<keyword evidence="3" id="KW-1185">Reference proteome</keyword>
<comment type="caution">
    <text evidence="2">The sequence shown here is derived from an EMBL/GenBank/DDBJ whole genome shotgun (WGS) entry which is preliminary data.</text>
</comment>
<dbReference type="Pfam" id="PF07859">
    <property type="entry name" value="Abhydrolase_3"/>
    <property type="match status" value="1"/>
</dbReference>
<dbReference type="PANTHER" id="PTHR23024">
    <property type="entry name" value="ARYLACETAMIDE DEACETYLASE"/>
    <property type="match status" value="1"/>
</dbReference>
<reference evidence="2" key="2">
    <citation type="submission" date="2023-06" db="EMBL/GenBank/DDBJ databases">
        <authorList>
            <consortium name="Lawrence Berkeley National Laboratory"/>
            <person name="Haridas S."/>
            <person name="Hensen N."/>
            <person name="Bonometti L."/>
            <person name="Westerberg I."/>
            <person name="Brannstrom I.O."/>
            <person name="Guillou S."/>
            <person name="Cros-Aarteil S."/>
            <person name="Calhoun S."/>
            <person name="Kuo A."/>
            <person name="Mondo S."/>
            <person name="Pangilinan J."/>
            <person name="Riley R."/>
            <person name="Labutti K."/>
            <person name="Andreopoulos B."/>
            <person name="Lipzen A."/>
            <person name="Chen C."/>
            <person name="Yanf M."/>
            <person name="Daum C."/>
            <person name="Ng V."/>
            <person name="Clum A."/>
            <person name="Steindorff A."/>
            <person name="Ohm R."/>
            <person name="Martin F."/>
            <person name="Silar P."/>
            <person name="Natvig D."/>
            <person name="Lalanne C."/>
            <person name="Gautier V."/>
            <person name="Ament-Velasquez S.L."/>
            <person name="Kruys A."/>
            <person name="Hutchinson M.I."/>
            <person name="Powell A.J."/>
            <person name="Barry K."/>
            <person name="Miller A.N."/>
            <person name="Grigoriev I.V."/>
            <person name="Debuchy R."/>
            <person name="Gladieux P."/>
            <person name="Thoren M.H."/>
            <person name="Johannesson H."/>
        </authorList>
    </citation>
    <scope>NUCLEOTIDE SEQUENCE</scope>
    <source>
        <strain evidence="2">CBS 118394</strain>
    </source>
</reference>
<evidence type="ECO:0000313" key="2">
    <source>
        <dbReference type="EMBL" id="KAK3318885.1"/>
    </source>
</evidence>
<dbReference type="Proteomes" id="UP001283341">
    <property type="component" value="Unassembled WGS sequence"/>
</dbReference>
<dbReference type="InterPro" id="IPR029058">
    <property type="entry name" value="AB_hydrolase_fold"/>
</dbReference>
<dbReference type="Gene3D" id="3.40.50.1820">
    <property type="entry name" value="alpha/beta hydrolase"/>
    <property type="match status" value="1"/>
</dbReference>